<evidence type="ECO:0000313" key="4">
    <source>
        <dbReference type="Proteomes" id="UP000642993"/>
    </source>
</evidence>
<feature type="compositionally biased region" description="Low complexity" evidence="1">
    <location>
        <begin position="63"/>
        <end position="82"/>
    </location>
</feature>
<accession>A0A927JAN0</accession>
<feature type="compositionally biased region" description="Basic and acidic residues" evidence="1">
    <location>
        <begin position="91"/>
        <end position="102"/>
    </location>
</feature>
<feature type="compositionally biased region" description="Polar residues" evidence="1">
    <location>
        <begin position="39"/>
        <end position="49"/>
    </location>
</feature>
<gene>
    <name evidence="3" type="ORF">HT102_04605</name>
</gene>
<sequence>MARRQHRAVAAGLLVLALSATACANDTDTLSYRYDTRTMPGNGSASSEVSPAPDAAPEGSSPRATSDFAAARATASARANSDGARGSTGEAKPDRAKPDRAKPGGAKPDGAKPGVTDISGPTSTLVIAARTLAGRPIPGVGVQATRMEPCVSAPGSTIVDTYQGVTDAAGYAALEVTPGCFHYSIDDVPAHAYPAPTGMHWAELPDADATANGELQFLDGPRGLGDDWRFGSLRALHAETGEPLAGMQVRLLRCGTDGTGYVTPPSREDGRIPLALDPDCYAATGVAGTTDWELASNAVSFDVATGFVDVPLTLHQPCEQPGNCGNPPATGTFTVTTATEAGTPVRGITVNIAEFDRCTTASDDNLGRRVETIVTGEDGTATTTLPLGCYGFGTLLGPITFALTDLDEPGEQRNVTLTVSDAWLDVVEEDEENSRPGMFTFTAATASGGPVPGVTIGVARLDHCYSEGPDKVLNARVVATVTTGADGTASVEVPQGCYGFSLDVVPDDQVPEPSGLHGGEITHAGQQQSVRFTFYDDAAPAGQ</sequence>
<evidence type="ECO:0000256" key="2">
    <source>
        <dbReference type="SAM" id="SignalP"/>
    </source>
</evidence>
<dbReference type="PROSITE" id="PS51257">
    <property type="entry name" value="PROKAR_LIPOPROTEIN"/>
    <property type="match status" value="1"/>
</dbReference>
<feature type="region of interest" description="Disordered" evidence="1">
    <location>
        <begin position="39"/>
        <end position="120"/>
    </location>
</feature>
<evidence type="ECO:0008006" key="5">
    <source>
        <dbReference type="Google" id="ProtNLM"/>
    </source>
</evidence>
<dbReference type="Proteomes" id="UP000642993">
    <property type="component" value="Unassembled WGS sequence"/>
</dbReference>
<evidence type="ECO:0000256" key="1">
    <source>
        <dbReference type="SAM" id="MobiDB-lite"/>
    </source>
</evidence>
<keyword evidence="2" id="KW-0732">Signal</keyword>
<protein>
    <recommendedName>
        <fullName evidence="5">Carboxypeptidase regulatory-like domain-containing protein</fullName>
    </recommendedName>
</protein>
<dbReference type="AlphaFoldDB" id="A0A927JAN0"/>
<reference evidence="3" key="1">
    <citation type="submission" date="2020-09" db="EMBL/GenBank/DDBJ databases">
        <title>Hoyosella lacisalsi sp. nov., a halotolerant actinobacterium isolated from soil of Lake Gudzhirganskoe.</title>
        <authorList>
            <person name="Yang Q."/>
            <person name="Guo P.Y."/>
            <person name="Liu S.W."/>
            <person name="Li F.N."/>
            <person name="Sun C.H."/>
        </authorList>
    </citation>
    <scope>NUCLEOTIDE SEQUENCE</scope>
    <source>
        <strain evidence="3">G463</strain>
    </source>
</reference>
<feature type="compositionally biased region" description="Low complexity" evidence="1">
    <location>
        <begin position="103"/>
        <end position="114"/>
    </location>
</feature>
<proteinExistence type="predicted"/>
<keyword evidence="4" id="KW-1185">Reference proteome</keyword>
<dbReference type="RefSeq" id="WP_192038229.1">
    <property type="nucleotide sequence ID" value="NZ_JACYWE010000002.1"/>
</dbReference>
<feature type="chain" id="PRO_5037159219" description="Carboxypeptidase regulatory-like domain-containing protein" evidence="2">
    <location>
        <begin position="25"/>
        <end position="543"/>
    </location>
</feature>
<dbReference type="EMBL" id="JACYWE010000002">
    <property type="protein sequence ID" value="MBD8505764.1"/>
    <property type="molecule type" value="Genomic_DNA"/>
</dbReference>
<organism evidence="3 4">
    <name type="scientific">Lolliginicoccus lacisalsi</name>
    <dbReference type="NCBI Taxonomy" id="2742202"/>
    <lineage>
        <taxon>Bacteria</taxon>
        <taxon>Bacillati</taxon>
        <taxon>Actinomycetota</taxon>
        <taxon>Actinomycetes</taxon>
        <taxon>Mycobacteriales</taxon>
        <taxon>Hoyosellaceae</taxon>
        <taxon>Lolliginicoccus</taxon>
    </lineage>
</organism>
<comment type="caution">
    <text evidence="3">The sequence shown here is derived from an EMBL/GenBank/DDBJ whole genome shotgun (WGS) entry which is preliminary data.</text>
</comment>
<evidence type="ECO:0000313" key="3">
    <source>
        <dbReference type="EMBL" id="MBD8505764.1"/>
    </source>
</evidence>
<feature type="signal peptide" evidence="2">
    <location>
        <begin position="1"/>
        <end position="24"/>
    </location>
</feature>
<name>A0A927JAN0_9ACTN</name>